<keyword evidence="2" id="KW-0067">ATP-binding</keyword>
<evidence type="ECO:0000256" key="2">
    <source>
        <dbReference type="ARBA" id="ARBA00022840"/>
    </source>
</evidence>
<dbReference type="Pfam" id="PF18297">
    <property type="entry name" value="NFACT-R_2"/>
    <property type="match status" value="1"/>
</dbReference>
<evidence type="ECO:0000313" key="6">
    <source>
        <dbReference type="Proteomes" id="UP000001366"/>
    </source>
</evidence>
<dbReference type="PANTHER" id="PTHR11933:SF6">
    <property type="entry name" value="THIL AANH DOMAIN-CONTAINING PROTEIN"/>
    <property type="match status" value="1"/>
</dbReference>
<dbReference type="Pfam" id="PF02568">
    <property type="entry name" value="ThiI"/>
    <property type="match status" value="1"/>
</dbReference>
<protein>
    <submittedName>
        <fullName evidence="5">Thiamine biosynthesis protein</fullName>
    </submittedName>
</protein>
<evidence type="ECO:0000259" key="4">
    <source>
        <dbReference type="Pfam" id="PF18297"/>
    </source>
</evidence>
<evidence type="ECO:0000259" key="3">
    <source>
        <dbReference type="Pfam" id="PF02568"/>
    </source>
</evidence>
<proteinExistence type="predicted"/>
<evidence type="ECO:0000256" key="1">
    <source>
        <dbReference type="ARBA" id="ARBA00022741"/>
    </source>
</evidence>
<reference evidence="5 6" key="1">
    <citation type="journal article" date="2009" name="J. Bacteriol.">
        <title>Complete and draft genome sequences of six members of the Aquificales.</title>
        <authorList>
            <person name="Reysenbach A.L."/>
            <person name="Hamamura N."/>
            <person name="Podar M."/>
            <person name="Griffiths E."/>
            <person name="Ferreira S."/>
            <person name="Hochstein R."/>
            <person name="Heidelberg J."/>
            <person name="Johnson J."/>
            <person name="Mead D."/>
            <person name="Pohorille A."/>
            <person name="Sarmiento M."/>
            <person name="Schweighofer K."/>
            <person name="Seshadri R."/>
            <person name="Voytek M.A."/>
        </authorList>
    </citation>
    <scope>NUCLEOTIDE SEQUENCE [LARGE SCALE GENOMIC DNA]</scope>
    <source>
        <strain evidence="6">DSM 14350 / EX-H1</strain>
    </source>
</reference>
<organism evidence="5 6">
    <name type="scientific">Persephonella marina (strain DSM 14350 / EX-H1)</name>
    <dbReference type="NCBI Taxonomy" id="123214"/>
    <lineage>
        <taxon>Bacteria</taxon>
        <taxon>Pseudomonadati</taxon>
        <taxon>Aquificota</taxon>
        <taxon>Aquificia</taxon>
        <taxon>Aquificales</taxon>
        <taxon>Hydrogenothermaceae</taxon>
        <taxon>Persephonella</taxon>
    </lineage>
</organism>
<keyword evidence="6" id="KW-1185">Reference proteome</keyword>
<dbReference type="Proteomes" id="UP000001366">
    <property type="component" value="Chromosome"/>
</dbReference>
<dbReference type="Gene3D" id="3.40.50.620">
    <property type="entry name" value="HUPs"/>
    <property type="match status" value="1"/>
</dbReference>
<dbReference type="KEGG" id="pmx:PERMA_1068"/>
<dbReference type="eggNOG" id="COG0301">
    <property type="taxonomic scope" value="Bacteria"/>
</dbReference>
<dbReference type="SUPFAM" id="SSF52402">
    <property type="entry name" value="Adenine nucleotide alpha hydrolases-like"/>
    <property type="match status" value="1"/>
</dbReference>
<dbReference type="AlphaFoldDB" id="C0QQA8"/>
<feature type="domain" description="Thil AANH" evidence="3">
    <location>
        <begin position="8"/>
        <end position="162"/>
    </location>
</feature>
<dbReference type="EMBL" id="CP001230">
    <property type="protein sequence ID" value="ACO03763.1"/>
    <property type="molecule type" value="Genomic_DNA"/>
</dbReference>
<dbReference type="InterPro" id="IPR059101">
    <property type="entry name" value="NFACT-R_2"/>
</dbReference>
<dbReference type="GO" id="GO:0005524">
    <property type="term" value="F:ATP binding"/>
    <property type="evidence" value="ECO:0007669"/>
    <property type="project" value="UniProtKB-KW"/>
</dbReference>
<dbReference type="InterPro" id="IPR014729">
    <property type="entry name" value="Rossmann-like_a/b/a_fold"/>
</dbReference>
<gene>
    <name evidence="5" type="ordered locus">PERMA_1068</name>
</gene>
<sequence length="352" mass="39807">MLGKMKGKKAVALYSGGLDSTLAIKLIQNQGIDVTAVHFYTGFCITETKRRRGEKKEDGSHYMNPALKYAAKYGFKLEIVDISDEYFNIVTNPKYGYGSNINPCIDCRAFMYKKAREIMEDIGADFLVSGEVLNQRPMSQHLKAMKIIEREAGVEGLVVKPLSAKVLPPTIPEIRGWVDRNKLEGIVGRSRKRQLELAKQFGIDEYEQPAGGCCYLTDENFARKYNEVISFQGSISRDDLYLLTIGRHFRLPSGTKVIVTRNEGEGRFIRGLSKNYWFFEPVGKGAVAIAKPVEDRDLTDDEIKAVADLVARYCKTDENGRINIKYSSPHGEKEGIILGERLKEERLESWRI</sequence>
<keyword evidence="1" id="KW-0547">Nucleotide-binding</keyword>
<dbReference type="PaxDb" id="123214-PERMA_1068"/>
<dbReference type="STRING" id="123214.PERMA_1068"/>
<feature type="domain" description="NFACT protein RNA binding" evidence="4">
    <location>
        <begin position="246"/>
        <end position="351"/>
    </location>
</feature>
<dbReference type="InterPro" id="IPR020536">
    <property type="entry name" value="ThiI_AANH"/>
</dbReference>
<dbReference type="HOGENOM" id="CLU_053822_0_0_0"/>
<dbReference type="GO" id="GO:0004810">
    <property type="term" value="F:CCA tRNA nucleotidyltransferase activity"/>
    <property type="evidence" value="ECO:0007669"/>
    <property type="project" value="InterPro"/>
</dbReference>
<name>C0QQA8_PERMH</name>
<evidence type="ECO:0000313" key="5">
    <source>
        <dbReference type="EMBL" id="ACO03763.1"/>
    </source>
</evidence>
<dbReference type="PANTHER" id="PTHR11933">
    <property type="entry name" value="TRNA 5-METHYLAMINOMETHYL-2-THIOURIDYLATE -METHYLTRANSFERASE"/>
    <property type="match status" value="1"/>
</dbReference>
<accession>C0QQA8</accession>